<protein>
    <submittedName>
        <fullName evidence="2">Class I SAM-dependent methyltransferase</fullName>
        <ecNumber evidence="2">2.1.-.-</ecNumber>
    </submittedName>
</protein>
<dbReference type="EC" id="2.1.-.-" evidence="2"/>
<proteinExistence type="predicted"/>
<dbReference type="AlphaFoldDB" id="A0AAW9RI86"/>
<dbReference type="InterPro" id="IPR029063">
    <property type="entry name" value="SAM-dependent_MTases_sf"/>
</dbReference>
<evidence type="ECO:0000259" key="1">
    <source>
        <dbReference type="Pfam" id="PF08241"/>
    </source>
</evidence>
<organism evidence="2 3">
    <name type="scientific">Microbaculum marinum</name>
    <dbReference type="NCBI Taxonomy" id="1764581"/>
    <lineage>
        <taxon>Bacteria</taxon>
        <taxon>Pseudomonadati</taxon>
        <taxon>Pseudomonadota</taxon>
        <taxon>Alphaproteobacteria</taxon>
        <taxon>Hyphomicrobiales</taxon>
        <taxon>Tepidamorphaceae</taxon>
        <taxon>Microbaculum</taxon>
    </lineage>
</organism>
<sequence>MTSPGPSLAELLLGVEGLALLRLAFSDDMQARRDRIADIVRLVGDVDTDAALLAPAYAAEFDLAAGYQRWAKTYDRPLRLFPVEEPTLHALIAGLPPGTVLDAACGTGRYSAHLVESDHDVVGIDNSEAMLARARVKLPQATFRLGELTDLPLDDASVDAVVCALALVHLPDVAPAITEFARVLRPGGSLFISDVHPFLITLGWRAQVPAADGATGFMALHPHMASEYVQALTASGFLVRGCFEPALGPDSAVTVTSPHIPEATRAAWAGLPGVAIWDAAKA</sequence>
<dbReference type="GO" id="GO:0032259">
    <property type="term" value="P:methylation"/>
    <property type="evidence" value="ECO:0007669"/>
    <property type="project" value="UniProtKB-KW"/>
</dbReference>
<dbReference type="Proteomes" id="UP001378188">
    <property type="component" value="Unassembled WGS sequence"/>
</dbReference>
<dbReference type="Gene3D" id="3.40.50.150">
    <property type="entry name" value="Vaccinia Virus protein VP39"/>
    <property type="match status" value="1"/>
</dbReference>
<keyword evidence="2" id="KW-0489">Methyltransferase</keyword>
<dbReference type="InterPro" id="IPR050508">
    <property type="entry name" value="Methyltransf_Superfamily"/>
</dbReference>
<dbReference type="Pfam" id="PF08241">
    <property type="entry name" value="Methyltransf_11"/>
    <property type="match status" value="1"/>
</dbReference>
<dbReference type="SUPFAM" id="SSF53335">
    <property type="entry name" value="S-adenosyl-L-methionine-dependent methyltransferases"/>
    <property type="match status" value="1"/>
</dbReference>
<evidence type="ECO:0000313" key="2">
    <source>
        <dbReference type="EMBL" id="MEJ8569887.1"/>
    </source>
</evidence>
<evidence type="ECO:0000313" key="3">
    <source>
        <dbReference type="Proteomes" id="UP001378188"/>
    </source>
</evidence>
<dbReference type="PANTHER" id="PTHR42912">
    <property type="entry name" value="METHYLTRANSFERASE"/>
    <property type="match status" value="1"/>
</dbReference>
<dbReference type="RefSeq" id="WP_340327631.1">
    <property type="nucleotide sequence ID" value="NZ_JAZHOF010000001.1"/>
</dbReference>
<keyword evidence="3" id="KW-1185">Reference proteome</keyword>
<accession>A0AAW9RI86</accession>
<name>A0AAW9RI86_9HYPH</name>
<dbReference type="EMBL" id="JAZHOF010000001">
    <property type="protein sequence ID" value="MEJ8569887.1"/>
    <property type="molecule type" value="Genomic_DNA"/>
</dbReference>
<gene>
    <name evidence="2" type="ORF">V3328_00265</name>
</gene>
<dbReference type="InterPro" id="IPR013216">
    <property type="entry name" value="Methyltransf_11"/>
</dbReference>
<keyword evidence="2" id="KW-0808">Transferase</keyword>
<dbReference type="CDD" id="cd02440">
    <property type="entry name" value="AdoMet_MTases"/>
    <property type="match status" value="1"/>
</dbReference>
<feature type="domain" description="Methyltransferase type 11" evidence="1">
    <location>
        <begin position="101"/>
        <end position="192"/>
    </location>
</feature>
<dbReference type="GO" id="GO:0008757">
    <property type="term" value="F:S-adenosylmethionine-dependent methyltransferase activity"/>
    <property type="evidence" value="ECO:0007669"/>
    <property type="project" value="InterPro"/>
</dbReference>
<reference evidence="2 3" key="1">
    <citation type="submission" date="2024-02" db="EMBL/GenBank/DDBJ databases">
        <title>Genome analysis and characterization of Microbaculum marinisediminis sp. nov., isolated from marine sediment.</title>
        <authorList>
            <person name="Du Z.-J."/>
            <person name="Ye Y.-Q."/>
            <person name="Zhang Z.-R."/>
            <person name="Yuan S.-M."/>
            <person name="Zhang X.-Y."/>
        </authorList>
    </citation>
    <scope>NUCLEOTIDE SEQUENCE [LARGE SCALE GENOMIC DNA]</scope>
    <source>
        <strain evidence="2 3">SDUM1044001</strain>
    </source>
</reference>
<comment type="caution">
    <text evidence="2">The sequence shown here is derived from an EMBL/GenBank/DDBJ whole genome shotgun (WGS) entry which is preliminary data.</text>
</comment>